<accession>U4LCV2</accession>
<reference evidence="1 2" key="1">
    <citation type="journal article" date="2013" name="PLoS Genet.">
        <title>The genome and development-dependent transcriptomes of Pyronema confluens: a window into fungal evolution.</title>
        <authorList>
            <person name="Traeger S."/>
            <person name="Altegoer F."/>
            <person name="Freitag M."/>
            <person name="Gabaldon T."/>
            <person name="Kempken F."/>
            <person name="Kumar A."/>
            <person name="Marcet-Houben M."/>
            <person name="Poggeler S."/>
            <person name="Stajich J.E."/>
            <person name="Nowrousian M."/>
        </authorList>
    </citation>
    <scope>NUCLEOTIDE SEQUENCE [LARGE SCALE GENOMIC DNA]</scope>
    <source>
        <strain evidence="2">CBS 100304</strain>
        <tissue evidence="1">Vegetative mycelium</tissue>
    </source>
</reference>
<evidence type="ECO:0000313" key="2">
    <source>
        <dbReference type="Proteomes" id="UP000018144"/>
    </source>
</evidence>
<dbReference type="AlphaFoldDB" id="U4LCV2"/>
<dbReference type="OrthoDB" id="5495477at2759"/>
<keyword evidence="2" id="KW-1185">Reference proteome</keyword>
<protein>
    <submittedName>
        <fullName evidence="1">Uncharacterized protein</fullName>
    </submittedName>
</protein>
<gene>
    <name evidence="1" type="ORF">PCON_03452</name>
</gene>
<sequence>MDRHSLFGRRYLDASRFKEALRLVRNTTEEIEFYGGLEDTSNSSGGIGPFMDFPNLKNISTDVESLIPRPGNGPENFSLLKLLPPNLESLHLTDARGLMTQYRPFGTVNPFPDSNWDLEPMSTFYKFLDDVALAKKRGPLKKLTNMSMEFDWGFQSCPFSKEDIKGVAAICKSFGIEWKHKVEEK</sequence>
<dbReference type="Proteomes" id="UP000018144">
    <property type="component" value="Unassembled WGS sequence"/>
</dbReference>
<proteinExistence type="predicted"/>
<organism evidence="1 2">
    <name type="scientific">Pyronema omphalodes (strain CBS 100304)</name>
    <name type="common">Pyronema confluens</name>
    <dbReference type="NCBI Taxonomy" id="1076935"/>
    <lineage>
        <taxon>Eukaryota</taxon>
        <taxon>Fungi</taxon>
        <taxon>Dikarya</taxon>
        <taxon>Ascomycota</taxon>
        <taxon>Pezizomycotina</taxon>
        <taxon>Pezizomycetes</taxon>
        <taxon>Pezizales</taxon>
        <taxon>Pyronemataceae</taxon>
        <taxon>Pyronema</taxon>
    </lineage>
</organism>
<evidence type="ECO:0000313" key="1">
    <source>
        <dbReference type="EMBL" id="CCX16711.1"/>
    </source>
</evidence>
<dbReference type="EMBL" id="HF936502">
    <property type="protein sequence ID" value="CCX16711.1"/>
    <property type="molecule type" value="Genomic_DNA"/>
</dbReference>
<name>U4LCV2_PYROM</name>